<dbReference type="PIRSF" id="PIRSF036421">
    <property type="entry name" value="Tricorn_protease"/>
    <property type="match status" value="1"/>
</dbReference>
<evidence type="ECO:0000256" key="6">
    <source>
        <dbReference type="ARBA" id="ARBA00022825"/>
    </source>
</evidence>
<reference evidence="8" key="1">
    <citation type="submission" date="2020-05" db="EMBL/GenBank/DDBJ databases">
        <title>Chitinophaga laudate sp. nov., isolated from a tropical peat swamp.</title>
        <authorList>
            <person name="Goh C.B.S."/>
            <person name="Lee M.S."/>
            <person name="Parimannan S."/>
            <person name="Pasbakhsh P."/>
            <person name="Yule C.M."/>
            <person name="Rajandas H."/>
            <person name="Loke S."/>
            <person name="Croft L."/>
            <person name="Tan J.B.L."/>
        </authorList>
    </citation>
    <scope>NUCLEOTIDE SEQUENCE</scope>
    <source>
        <strain evidence="8">Mgbs1</strain>
    </source>
</reference>
<evidence type="ECO:0000313" key="9">
    <source>
        <dbReference type="Proteomes" id="UP000281028"/>
    </source>
</evidence>
<sequence length="1086" mass="121092">MKTSFVIGACLLGQQAIAQIDAALFRYPDVSQTHIAFSYANDIWIVPKSGGNAIRLSSPPGTETFPKFSPDGNKLAFTANYDGNQDVYVMPVSGGVPFRLTSHGGSDRMVDWTPDGKQVFFASNRESSKDRYNQFYTIAETGGPATRMPLAYAEFGSFSPDGKSIAVTTHSQVFRTWKRYRGGMKGEIHLYNFDKQTSENFSAKSEAGDELPMWYKNYIYFLSDRGKEKRMNLWRYNTDNKSVEQITNYTDYDVHFPSLGPSEIVYEANGKLYLLSLATQQSSEVKVSVTTDVASLRPQQIKASKDIMYAAISPDGKRALVGARGEVFSLPAEDGFVKNLTQTSGVAERYPTWSPDGKQIAYWSDKSGEYELWLAEAGKENAARQVTHLGPGYRYRIFWSPDGKKIVFIDQDMKIYMLDIATGKATQMDKALHYEDGSLRGFFCNWSPDSRWATYSRDGENGHSITFLYDTRNNTRHQVTSGFYDVSGPVFDPEGKYLYVTTNRSFKPLYSDIDNTFIYANSTKLAAISLLKGTSPLLPEKNDAVEVKKDEAADAPAEKDKEKDKKKGAAPAKEKSSKDVDIDLDNMEARLTVLPVDNGNFGRLAAVKGKIIFVRYPNTGEGEGETTLKYFDIEKREEKDIIKNPGQYAVSTDGNKILVTGSRMGIIDVAAGQKIEKALRVDEMVMTVDPVQEWKQLFNDAWRIERDYFYDPGMHGVNWNQVKEKYARILDGARTREEVSFVLGEMIGEMNASHTYNSGGDLETTRSGNVGYLGIDWEAAGKFYKIKRIIRGAAWDDEARSPLDLPGSKIKDGDYILAVNGVPVTTVSEPFIFFQGLAGKAIELTYNSQPSFDGAKTAVIKPVASEYRLRHLAWIESNRKRVADATGGKVGYIFVPSTGLDGQDELIRQFNAQWHMDGLVIDERFNNGGQIPDRFIEMLNRKPLAYWATRSGTPTQWPGYAHFGPKVMLINGWSGSGGDAFPDYFRKTNLGPLIGTRTWGGLIGISGAPELIDGGEVTAPSFRMYNNDGTWFAEGHGVDPDIFVDENLGDMAKGTDPQLERAISEIKNSLQTKAYKAPVQPAYEKR</sequence>
<dbReference type="OrthoDB" id="9815657at2"/>
<comment type="similarity">
    <text evidence="2 7">Belongs to the peptidase S41B family.</text>
</comment>
<dbReference type="SUPFAM" id="SSF52096">
    <property type="entry name" value="ClpP/crotonase"/>
    <property type="match status" value="1"/>
</dbReference>
<dbReference type="InterPro" id="IPR036034">
    <property type="entry name" value="PDZ_sf"/>
</dbReference>
<dbReference type="InterPro" id="IPR029045">
    <property type="entry name" value="ClpP/crotonase-like_dom_sf"/>
</dbReference>
<dbReference type="InterPro" id="IPR015943">
    <property type="entry name" value="WD40/YVTN_repeat-like_dom_sf"/>
</dbReference>
<dbReference type="SUPFAM" id="SSF82171">
    <property type="entry name" value="DPP6 N-terminal domain-like"/>
    <property type="match status" value="1"/>
</dbReference>
<keyword evidence="6 7" id="KW-0720">Serine protease</keyword>
<dbReference type="PANTHER" id="PTHR43253:SF1">
    <property type="entry name" value="TRICORN PROTEASE HOMOLOG 2-RELATED"/>
    <property type="match status" value="1"/>
</dbReference>
<dbReference type="AlphaFoldDB" id="A0A3S1DNB8"/>
<dbReference type="Pfam" id="PF03572">
    <property type="entry name" value="Peptidase_S41"/>
    <property type="match status" value="1"/>
</dbReference>
<dbReference type="Pfam" id="PF14684">
    <property type="entry name" value="Tricorn_C1"/>
    <property type="match status" value="1"/>
</dbReference>
<comment type="function">
    <text evidence="7">Degrades oligopeptides.</text>
</comment>
<evidence type="ECO:0000256" key="3">
    <source>
        <dbReference type="ARBA" id="ARBA00022490"/>
    </source>
</evidence>
<evidence type="ECO:0000256" key="7">
    <source>
        <dbReference type="PIRNR" id="PIRNR036421"/>
    </source>
</evidence>
<dbReference type="PANTHER" id="PTHR43253">
    <property type="entry name" value="TRICORN PROTEASE HOMOLOG 2-RELATED"/>
    <property type="match status" value="1"/>
</dbReference>
<accession>A0A3S1DNB8</accession>
<dbReference type="Proteomes" id="UP000281028">
    <property type="component" value="Unassembled WGS sequence"/>
</dbReference>
<dbReference type="InterPro" id="IPR012393">
    <property type="entry name" value="Tricorn_protease"/>
</dbReference>
<evidence type="ECO:0000256" key="2">
    <source>
        <dbReference type="ARBA" id="ARBA00008524"/>
    </source>
</evidence>
<evidence type="ECO:0000256" key="1">
    <source>
        <dbReference type="ARBA" id="ARBA00004496"/>
    </source>
</evidence>
<dbReference type="InterPro" id="IPR005151">
    <property type="entry name" value="Tail-specific_protease"/>
</dbReference>
<dbReference type="InterPro" id="IPR028204">
    <property type="entry name" value="Tricorn_C1"/>
</dbReference>
<dbReference type="Pfam" id="PF26549">
    <property type="entry name" value="Tricorn_N"/>
    <property type="match status" value="1"/>
</dbReference>
<evidence type="ECO:0000256" key="5">
    <source>
        <dbReference type="ARBA" id="ARBA00022801"/>
    </source>
</evidence>
<dbReference type="GO" id="GO:0005737">
    <property type="term" value="C:cytoplasm"/>
    <property type="evidence" value="ECO:0007669"/>
    <property type="project" value="UniProtKB-SubCell"/>
</dbReference>
<dbReference type="Gene3D" id="2.30.42.10">
    <property type="match status" value="1"/>
</dbReference>
<dbReference type="Gene3D" id="3.90.226.10">
    <property type="entry name" value="2-enoyl-CoA Hydratase, Chain A, domain 1"/>
    <property type="match status" value="1"/>
</dbReference>
<dbReference type="InterPro" id="IPR029414">
    <property type="entry name" value="Tricorn_PDZ"/>
</dbReference>
<evidence type="ECO:0000313" key="8">
    <source>
        <dbReference type="EMBL" id="NSL86775.1"/>
    </source>
</evidence>
<protein>
    <recommendedName>
        <fullName evidence="7">Tricorn protease homolog</fullName>
        <ecNumber evidence="7">3.4.21.-</ecNumber>
    </recommendedName>
</protein>
<dbReference type="Gene3D" id="2.120.10.60">
    <property type="entry name" value="Tricorn protease N-terminal domain"/>
    <property type="match status" value="1"/>
</dbReference>
<keyword evidence="9" id="KW-1185">Reference proteome</keyword>
<dbReference type="EMBL" id="RIAR02000001">
    <property type="protein sequence ID" value="NSL86775.1"/>
    <property type="molecule type" value="Genomic_DNA"/>
</dbReference>
<dbReference type="SMART" id="SM00245">
    <property type="entry name" value="TSPc"/>
    <property type="match status" value="1"/>
</dbReference>
<gene>
    <name evidence="8" type="ORF">ECE50_008035</name>
</gene>
<dbReference type="EC" id="3.4.21.-" evidence="7"/>
<name>A0A3S1DNB8_9BACT</name>
<evidence type="ECO:0000256" key="4">
    <source>
        <dbReference type="ARBA" id="ARBA00022670"/>
    </source>
</evidence>
<dbReference type="GO" id="GO:0006508">
    <property type="term" value="P:proteolysis"/>
    <property type="evidence" value="ECO:0007669"/>
    <property type="project" value="UniProtKB-UniRule"/>
</dbReference>
<dbReference type="GO" id="GO:0008236">
    <property type="term" value="F:serine-type peptidase activity"/>
    <property type="evidence" value="ECO:0007669"/>
    <property type="project" value="UniProtKB-UniRule"/>
</dbReference>
<dbReference type="Pfam" id="PF14685">
    <property type="entry name" value="PDZ_Tricorn"/>
    <property type="match status" value="1"/>
</dbReference>
<dbReference type="Gene3D" id="3.30.750.44">
    <property type="match status" value="1"/>
</dbReference>
<keyword evidence="4 7" id="KW-0645">Protease</keyword>
<dbReference type="Gene3D" id="2.130.10.10">
    <property type="entry name" value="YVTN repeat-like/Quinoprotein amine dehydrogenase"/>
    <property type="match status" value="1"/>
</dbReference>
<dbReference type="SUPFAM" id="SSF69304">
    <property type="entry name" value="Tricorn protease N-terminal domain"/>
    <property type="match status" value="1"/>
</dbReference>
<comment type="caution">
    <text evidence="8">The sequence shown here is derived from an EMBL/GenBank/DDBJ whole genome shotgun (WGS) entry which is preliminary data.</text>
</comment>
<organism evidence="8 9">
    <name type="scientific">Chitinophaga solisilvae</name>
    <dbReference type="NCBI Taxonomy" id="1233460"/>
    <lineage>
        <taxon>Bacteria</taxon>
        <taxon>Pseudomonadati</taxon>
        <taxon>Bacteroidota</taxon>
        <taxon>Chitinophagia</taxon>
        <taxon>Chitinophagales</taxon>
        <taxon>Chitinophagaceae</taxon>
        <taxon>Chitinophaga</taxon>
    </lineage>
</organism>
<keyword evidence="5 7" id="KW-0378">Hydrolase</keyword>
<dbReference type="CDD" id="cd07562">
    <property type="entry name" value="Peptidase_S41_TRI"/>
    <property type="match status" value="1"/>
</dbReference>
<comment type="subcellular location">
    <subcellularLocation>
        <location evidence="1 7">Cytoplasm</location>
    </subcellularLocation>
</comment>
<proteinExistence type="inferred from homology"/>
<dbReference type="SUPFAM" id="SSF50156">
    <property type="entry name" value="PDZ domain-like"/>
    <property type="match status" value="1"/>
</dbReference>
<dbReference type="Pfam" id="PF26550">
    <property type="entry name" value="Tricorn_2nd"/>
    <property type="match status" value="1"/>
</dbReference>
<keyword evidence="3 7" id="KW-0963">Cytoplasm</keyword>